<comment type="caution">
    <text evidence="1">The sequence shown here is derived from an EMBL/GenBank/DDBJ whole genome shotgun (WGS) entry which is preliminary data.</text>
</comment>
<dbReference type="Proteomes" id="UP001165960">
    <property type="component" value="Unassembled WGS sequence"/>
</dbReference>
<keyword evidence="2" id="KW-1185">Reference proteome</keyword>
<gene>
    <name evidence="1" type="primary">BUR1_5</name>
    <name evidence="1" type="ORF">DSO57_1034234</name>
</gene>
<name>A0ACC2U9K5_9FUNG</name>
<keyword evidence="1" id="KW-0723">Serine/threonine-protein kinase</keyword>
<evidence type="ECO:0000313" key="1">
    <source>
        <dbReference type="EMBL" id="KAJ9083489.1"/>
    </source>
</evidence>
<dbReference type="EMBL" id="QTSX02000992">
    <property type="protein sequence ID" value="KAJ9083489.1"/>
    <property type="molecule type" value="Genomic_DNA"/>
</dbReference>
<reference evidence="1" key="1">
    <citation type="submission" date="2022-04" db="EMBL/GenBank/DDBJ databases">
        <title>Genome of the entomopathogenic fungus Entomophthora muscae.</title>
        <authorList>
            <person name="Elya C."/>
            <person name="Lovett B.R."/>
            <person name="Lee E."/>
            <person name="Macias A.M."/>
            <person name="Hajek A.E."/>
            <person name="De Bivort B.L."/>
            <person name="Kasson M.T."/>
            <person name="De Fine Licht H.H."/>
            <person name="Stajich J.E."/>
        </authorList>
    </citation>
    <scope>NUCLEOTIDE SEQUENCE</scope>
    <source>
        <strain evidence="1">Berkeley</strain>
    </source>
</reference>
<keyword evidence="1" id="KW-0808">Transferase</keyword>
<proteinExistence type="predicted"/>
<protein>
    <submittedName>
        <fullName evidence="1">Serine/threonine protein kinase, CMGC, CDC2/CDK sub</fullName>
        <ecNumber evidence="1">2.7.11.2</ecNumber>
    </submittedName>
</protein>
<accession>A0ACC2U9K5</accession>
<organism evidence="1 2">
    <name type="scientific">Entomophthora muscae</name>
    <dbReference type="NCBI Taxonomy" id="34485"/>
    <lineage>
        <taxon>Eukaryota</taxon>
        <taxon>Fungi</taxon>
        <taxon>Fungi incertae sedis</taxon>
        <taxon>Zoopagomycota</taxon>
        <taxon>Entomophthoromycotina</taxon>
        <taxon>Entomophthoromycetes</taxon>
        <taxon>Entomophthorales</taxon>
        <taxon>Entomophthoraceae</taxon>
        <taxon>Entomophthora</taxon>
    </lineage>
</organism>
<evidence type="ECO:0000313" key="2">
    <source>
        <dbReference type="Proteomes" id="UP001165960"/>
    </source>
</evidence>
<keyword evidence="1" id="KW-0418">Kinase</keyword>
<sequence>MSSLRPSQFAKEQMTGHDPLAVSPWMQKENRAKYAYTPTIIPKYPSKPPPTSLLYRKFVGSSLKSDYAFERKLGEGTFGEVHQGVHIRSQTPVAIKRFIVHNNEEGMPITSVREVKNPQGL</sequence>
<dbReference type="EC" id="2.7.11.2" evidence="1"/>